<evidence type="ECO:0000313" key="1">
    <source>
        <dbReference type="EMBL" id="ANI17174.1"/>
    </source>
</evidence>
<dbReference type="RefSeq" id="WP_064584238.1">
    <property type="nucleotide sequence ID" value="NZ_CP015878.1"/>
</dbReference>
<proteinExistence type="predicted"/>
<name>A0A1A9KI51_9PSED</name>
<sequence length="366" mass="41783">MRVDKQLIYLLYGDRKLYEFEAKFSILTALARRRSDSGPVIRVLTERPAAFDGWPVEVVKLDAATLQAWTGPSGYNHRRKACAIAAAAQWADKTVFIDTDTFFLCDPDALFEKVGPQRYLVDTFEWTWKDALRRPDYAMFTAGIVESGQQPGDAFRFYNSGLCGLSRDDAHLMERVIQRIDDWSRFTSGLHTIEQIALSFELDGRQVSEGRGQIEHYFAHKEYFHAMLGVFFERYGEAFDPALLTLCEEVPRERPMPSPFERLRIKWRLKGVSPALKKAARKLLYGSAMQGDDYVRACKWAWWSAAISDLREVGLFDLTGAWPQEVPSPGGITELEFRMFAQRFLPTDQTPLSRQPARAIAELIGS</sequence>
<accession>A0A1A9KI51</accession>
<dbReference type="SUPFAM" id="SSF53448">
    <property type="entry name" value="Nucleotide-diphospho-sugar transferases"/>
    <property type="match status" value="1"/>
</dbReference>
<organism evidence="1 2">
    <name type="scientific">Pseudomonas citronellolis</name>
    <dbReference type="NCBI Taxonomy" id="53408"/>
    <lineage>
        <taxon>Bacteria</taxon>
        <taxon>Pseudomonadati</taxon>
        <taxon>Pseudomonadota</taxon>
        <taxon>Gammaproteobacteria</taxon>
        <taxon>Pseudomonadales</taxon>
        <taxon>Pseudomonadaceae</taxon>
        <taxon>Pseudomonas</taxon>
    </lineage>
</organism>
<reference evidence="1 2" key="1">
    <citation type="submission" date="2016-05" db="EMBL/GenBank/DDBJ databases">
        <title>Genome Sequence of Pseudomonas citronellolis Strain SJTE-3, an Estrogens and Persistent Organic Pollutants degradation strain.</title>
        <authorList>
            <person name="Liang R."/>
        </authorList>
    </citation>
    <scope>NUCLEOTIDE SEQUENCE [LARGE SCALE GENOMIC DNA]</scope>
    <source>
        <strain evidence="1 2">SJTE-3</strain>
    </source>
</reference>
<dbReference type="Proteomes" id="UP000077748">
    <property type="component" value="Chromosome"/>
</dbReference>
<protein>
    <submittedName>
        <fullName evidence="1">Uncharacterized protein</fullName>
    </submittedName>
</protein>
<evidence type="ECO:0000313" key="2">
    <source>
        <dbReference type="Proteomes" id="UP000077748"/>
    </source>
</evidence>
<dbReference type="InterPro" id="IPR029044">
    <property type="entry name" value="Nucleotide-diphossugar_trans"/>
</dbReference>
<dbReference type="AlphaFoldDB" id="A0A1A9KI51"/>
<dbReference type="EMBL" id="CP015878">
    <property type="protein sequence ID" value="ANI17174.1"/>
    <property type="molecule type" value="Genomic_DNA"/>
</dbReference>
<gene>
    <name evidence="1" type="ORF">A9C11_25735</name>
</gene>